<sequence>MSWGKLGVLRTYGEKPTFVILDEDGRPDVTIPDISDWLLKRVGRTVSLTYTDKYFELADLTQKG</sequence>
<protein>
    <submittedName>
        <fullName evidence="1">Uncharacterized protein</fullName>
    </submittedName>
</protein>
<name>A0A6M3ISJ0_9ZZZZ</name>
<gene>
    <name evidence="1" type="ORF">MM415B01185_0001</name>
</gene>
<dbReference type="EMBL" id="MT141395">
    <property type="protein sequence ID" value="QJA60067.1"/>
    <property type="molecule type" value="Genomic_DNA"/>
</dbReference>
<evidence type="ECO:0000313" key="1">
    <source>
        <dbReference type="EMBL" id="QJA60067.1"/>
    </source>
</evidence>
<dbReference type="AlphaFoldDB" id="A0A6M3ISJ0"/>
<reference evidence="1" key="1">
    <citation type="submission" date="2020-03" db="EMBL/GenBank/DDBJ databases">
        <title>The deep terrestrial virosphere.</title>
        <authorList>
            <person name="Holmfeldt K."/>
            <person name="Nilsson E."/>
            <person name="Simone D."/>
            <person name="Lopez-Fernandez M."/>
            <person name="Wu X."/>
            <person name="de Brujin I."/>
            <person name="Lundin D."/>
            <person name="Andersson A."/>
            <person name="Bertilsson S."/>
            <person name="Dopson M."/>
        </authorList>
    </citation>
    <scope>NUCLEOTIDE SEQUENCE</scope>
    <source>
        <strain evidence="1">MM415B01185</strain>
    </source>
</reference>
<proteinExistence type="predicted"/>
<organism evidence="1">
    <name type="scientific">viral metagenome</name>
    <dbReference type="NCBI Taxonomy" id="1070528"/>
    <lineage>
        <taxon>unclassified sequences</taxon>
        <taxon>metagenomes</taxon>
        <taxon>organismal metagenomes</taxon>
    </lineage>
</organism>
<accession>A0A6M3ISJ0</accession>